<sequence>MVRPDRVPVPDALGVMPHPVVVDDAGAGTFGMADHQPVDMGGHAADHAFRRRAEPLDRPVLPHQRGIAADATACHDHRLGGDLEMAGDVPRAFHAAPRGILGKDFALDPGDARGATAERGDAVAKAQPEAPLGLGRADAGDEGGKHPGPGAPGDVEARHRIAVAMGEPAAALGPAHDREPAHPEPMQPGPHLTRGEGEIGLGPAARPGILGAVEARRAEPVGERQIGAVADPHPALLGGVDHEQPTERPERLPAKAGARLLLKDRHAPVAVEQLAGGHQARKAGADDDHLGCLLHCLLPRQGLPARCWGRTGRGVHNDAASAPGLAREGQADMLAAMAHRAQTGGPDPADPARPRGVPGAPGLDAVARAAGDEVWMDVLSAVDRTYADLVDYQERLERQNHALEDMRSFLGSILASVSDALIVVSRAGEVVETSASVGTLTGRGAADWHGRPLAEMVEPETMAALDAALAKAANSRRPVTLEGALRGPTGPAPLELSVSPRLDERQRVVGYVLTGRPLGELRQAYSALARGHEELKAAQAQLVRNEKLASLGRLLAGVAHELNNPISFVYANAHALERYAGKFETYFEQVAQGASRERLMALREELKLDREVRNLRDAVRGARDGAERVRDIVEDLRRLSAEGSGAMVEFDLVETARIAATWVRRGSKTMAEVRFTGLPVLKVRGRPGHIQQVAMNLVQNAIDALEGRTEGAIEISARVAGDRGVLSVADNGPGVPEDLAQAVFDPFFTTKPVGRGTGLGLSISNKIVEEHGGRLRLCPSGSALGGACFSFDLPLATGEGA</sequence>
<dbReference type="AlphaFoldDB" id="A0A644VKC4"/>
<dbReference type="SUPFAM" id="SSF55874">
    <property type="entry name" value="ATPase domain of HSP90 chaperone/DNA topoisomerase II/histidine kinase"/>
    <property type="match status" value="1"/>
</dbReference>
<comment type="caution">
    <text evidence="5">The sequence shown here is derived from an EMBL/GenBank/DDBJ whole genome shotgun (WGS) entry which is preliminary data.</text>
</comment>
<keyword evidence="1" id="KW-0597">Phosphoprotein</keyword>
<dbReference type="Pfam" id="PF08448">
    <property type="entry name" value="PAS_4"/>
    <property type="match status" value="1"/>
</dbReference>
<evidence type="ECO:0000256" key="1">
    <source>
        <dbReference type="ARBA" id="ARBA00022553"/>
    </source>
</evidence>
<dbReference type="PANTHER" id="PTHR43065">
    <property type="entry name" value="SENSOR HISTIDINE KINASE"/>
    <property type="match status" value="1"/>
</dbReference>
<dbReference type="Pfam" id="PF02518">
    <property type="entry name" value="HATPase_c"/>
    <property type="match status" value="1"/>
</dbReference>
<feature type="domain" description="PAS" evidence="4">
    <location>
        <begin position="406"/>
        <end position="476"/>
    </location>
</feature>
<dbReference type="CDD" id="cd00130">
    <property type="entry name" value="PAS"/>
    <property type="match status" value="1"/>
</dbReference>
<evidence type="ECO:0000256" key="2">
    <source>
        <dbReference type="SAM" id="MobiDB-lite"/>
    </source>
</evidence>
<proteinExistence type="predicted"/>
<accession>A0A644VKC4</accession>
<keyword evidence="5" id="KW-0808">Transferase</keyword>
<dbReference type="InterPro" id="IPR003661">
    <property type="entry name" value="HisK_dim/P_dom"/>
</dbReference>
<dbReference type="CDD" id="cd00082">
    <property type="entry name" value="HisKA"/>
    <property type="match status" value="1"/>
</dbReference>
<feature type="region of interest" description="Disordered" evidence="2">
    <location>
        <begin position="111"/>
        <end position="152"/>
    </location>
</feature>
<dbReference type="PROSITE" id="PS50112">
    <property type="entry name" value="PAS"/>
    <property type="match status" value="1"/>
</dbReference>
<dbReference type="InterPro" id="IPR005467">
    <property type="entry name" value="His_kinase_dom"/>
</dbReference>
<dbReference type="SUPFAM" id="SSF55785">
    <property type="entry name" value="PYP-like sensor domain (PAS domain)"/>
    <property type="match status" value="1"/>
</dbReference>
<dbReference type="InterPro" id="IPR013656">
    <property type="entry name" value="PAS_4"/>
</dbReference>
<dbReference type="InterPro" id="IPR004358">
    <property type="entry name" value="Sig_transdc_His_kin-like_C"/>
</dbReference>
<dbReference type="GO" id="GO:0000155">
    <property type="term" value="F:phosphorelay sensor kinase activity"/>
    <property type="evidence" value="ECO:0007669"/>
    <property type="project" value="InterPro"/>
</dbReference>
<dbReference type="InterPro" id="IPR036097">
    <property type="entry name" value="HisK_dim/P_sf"/>
</dbReference>
<keyword evidence="5" id="KW-0418">Kinase</keyword>
<dbReference type="Gene3D" id="3.30.450.20">
    <property type="entry name" value="PAS domain"/>
    <property type="match status" value="1"/>
</dbReference>
<dbReference type="EMBL" id="VSSQ01000320">
    <property type="protein sequence ID" value="MPL91112.1"/>
    <property type="molecule type" value="Genomic_DNA"/>
</dbReference>
<evidence type="ECO:0000259" key="4">
    <source>
        <dbReference type="PROSITE" id="PS50112"/>
    </source>
</evidence>
<dbReference type="SMART" id="SM00388">
    <property type="entry name" value="HisKA"/>
    <property type="match status" value="1"/>
</dbReference>
<feature type="region of interest" description="Disordered" evidence="2">
    <location>
        <begin position="172"/>
        <end position="205"/>
    </location>
</feature>
<dbReference type="Gene3D" id="3.30.565.10">
    <property type="entry name" value="Histidine kinase-like ATPase, C-terminal domain"/>
    <property type="match status" value="1"/>
</dbReference>
<organism evidence="5">
    <name type="scientific">bioreactor metagenome</name>
    <dbReference type="NCBI Taxonomy" id="1076179"/>
    <lineage>
        <taxon>unclassified sequences</taxon>
        <taxon>metagenomes</taxon>
        <taxon>ecological metagenomes</taxon>
    </lineage>
</organism>
<dbReference type="SMART" id="SM00387">
    <property type="entry name" value="HATPase_c"/>
    <property type="match status" value="1"/>
</dbReference>
<dbReference type="InterPro" id="IPR035965">
    <property type="entry name" value="PAS-like_dom_sf"/>
</dbReference>
<dbReference type="SMART" id="SM00091">
    <property type="entry name" value="PAS"/>
    <property type="match status" value="1"/>
</dbReference>
<dbReference type="PROSITE" id="PS50109">
    <property type="entry name" value="HIS_KIN"/>
    <property type="match status" value="1"/>
</dbReference>
<dbReference type="SUPFAM" id="SSF47384">
    <property type="entry name" value="Homodimeric domain of signal transducing histidine kinase"/>
    <property type="match status" value="1"/>
</dbReference>
<dbReference type="EC" id="2.7.-.-" evidence="5"/>
<gene>
    <name evidence="5" type="primary">sasA_115</name>
    <name evidence="5" type="ORF">SDC9_37175</name>
</gene>
<name>A0A644VKC4_9ZZZZ</name>
<reference evidence="5" key="1">
    <citation type="submission" date="2019-08" db="EMBL/GenBank/DDBJ databases">
        <authorList>
            <person name="Kucharzyk K."/>
            <person name="Murdoch R.W."/>
            <person name="Higgins S."/>
            <person name="Loffler F."/>
        </authorList>
    </citation>
    <scope>NUCLEOTIDE SEQUENCE</scope>
</reference>
<dbReference type="InterPro" id="IPR036890">
    <property type="entry name" value="HATPase_C_sf"/>
</dbReference>
<evidence type="ECO:0000259" key="3">
    <source>
        <dbReference type="PROSITE" id="PS50109"/>
    </source>
</evidence>
<dbReference type="InterPro" id="IPR000014">
    <property type="entry name" value="PAS"/>
</dbReference>
<dbReference type="PANTHER" id="PTHR43065:SF42">
    <property type="entry name" value="TWO-COMPONENT SENSOR PPRA"/>
    <property type="match status" value="1"/>
</dbReference>
<feature type="domain" description="Histidine kinase" evidence="3">
    <location>
        <begin position="557"/>
        <end position="797"/>
    </location>
</feature>
<dbReference type="PRINTS" id="PR00344">
    <property type="entry name" value="BCTRLSENSOR"/>
</dbReference>
<dbReference type="InterPro" id="IPR003594">
    <property type="entry name" value="HATPase_dom"/>
</dbReference>
<dbReference type="Gene3D" id="1.10.287.130">
    <property type="match status" value="1"/>
</dbReference>
<feature type="region of interest" description="Disordered" evidence="2">
    <location>
        <begin position="340"/>
        <end position="363"/>
    </location>
</feature>
<evidence type="ECO:0000313" key="5">
    <source>
        <dbReference type="EMBL" id="MPL91112.1"/>
    </source>
</evidence>
<protein>
    <submittedName>
        <fullName evidence="5">Adaptive-response sensory-kinase SasA</fullName>
        <ecNumber evidence="5">2.7.-.-</ecNumber>
    </submittedName>
</protein>